<organism evidence="2 3">
    <name type="scientific">Sphingomonas gellani</name>
    <dbReference type="NCBI Taxonomy" id="1166340"/>
    <lineage>
        <taxon>Bacteria</taxon>
        <taxon>Pseudomonadati</taxon>
        <taxon>Pseudomonadota</taxon>
        <taxon>Alphaproteobacteria</taxon>
        <taxon>Sphingomonadales</taxon>
        <taxon>Sphingomonadaceae</taxon>
        <taxon>Sphingomonas</taxon>
    </lineage>
</organism>
<protein>
    <submittedName>
        <fullName evidence="2">Ubiquinone/menaquinone biosynthesis C-methylase UbiE</fullName>
    </submittedName>
</protein>
<dbReference type="AlphaFoldDB" id="A0A1H7YVM8"/>
<dbReference type="CDD" id="cd02440">
    <property type="entry name" value="AdoMet_MTases"/>
    <property type="match status" value="1"/>
</dbReference>
<sequence length="254" mass="26850">MSVNAASRWDPAAYSANAAFVPALGAPVLALLDPKAGERILDLGCGDGVLTERIVASGAEVLGVDASAEMIEAARGRGIDAHVADGQALGFDAAFDAVFSNAALHWMLDPQAVAEGVFRALRPGGRFVGEMGGAGNVRTLRHALRDTVVAMGHVPPADHPQWYPSVEEFRRVYAAAGFEDIDAELIDRPTPLASGAAAWFRTFRVGFLDASGVPEEQRETLAEQAAAIAEPGLRAADGTILADYVRLRFTMRKP</sequence>
<proteinExistence type="predicted"/>
<dbReference type="PANTHER" id="PTHR43861">
    <property type="entry name" value="TRANS-ACONITATE 2-METHYLTRANSFERASE-RELATED"/>
    <property type="match status" value="1"/>
</dbReference>
<reference evidence="3" key="1">
    <citation type="submission" date="2016-10" db="EMBL/GenBank/DDBJ databases">
        <authorList>
            <person name="Varghese N."/>
            <person name="Submissions S."/>
        </authorList>
    </citation>
    <scope>NUCLEOTIDE SEQUENCE [LARGE SCALE GENOMIC DNA]</scope>
    <source>
        <strain evidence="3">S6-262</strain>
    </source>
</reference>
<gene>
    <name evidence="2" type="ORF">SAMN05192583_0422</name>
</gene>
<feature type="domain" description="Methyltransferase type 11" evidence="1">
    <location>
        <begin position="41"/>
        <end position="128"/>
    </location>
</feature>
<evidence type="ECO:0000313" key="3">
    <source>
        <dbReference type="Proteomes" id="UP000199206"/>
    </source>
</evidence>
<evidence type="ECO:0000313" key="2">
    <source>
        <dbReference type="EMBL" id="SEM50023.1"/>
    </source>
</evidence>
<dbReference type="GO" id="GO:0032259">
    <property type="term" value="P:methylation"/>
    <property type="evidence" value="ECO:0007669"/>
    <property type="project" value="UniProtKB-KW"/>
</dbReference>
<keyword evidence="2" id="KW-0808">Transferase</keyword>
<dbReference type="GO" id="GO:0008757">
    <property type="term" value="F:S-adenosylmethionine-dependent methyltransferase activity"/>
    <property type="evidence" value="ECO:0007669"/>
    <property type="project" value="InterPro"/>
</dbReference>
<keyword evidence="2" id="KW-0830">Ubiquinone</keyword>
<dbReference type="Proteomes" id="UP000199206">
    <property type="component" value="Unassembled WGS sequence"/>
</dbReference>
<evidence type="ECO:0000259" key="1">
    <source>
        <dbReference type="Pfam" id="PF08241"/>
    </source>
</evidence>
<dbReference type="Gene3D" id="3.40.50.150">
    <property type="entry name" value="Vaccinia Virus protein VP39"/>
    <property type="match status" value="1"/>
</dbReference>
<dbReference type="InterPro" id="IPR029063">
    <property type="entry name" value="SAM-dependent_MTases_sf"/>
</dbReference>
<dbReference type="RefSeq" id="WP_093663795.1">
    <property type="nucleotide sequence ID" value="NZ_FOCF01000001.1"/>
</dbReference>
<dbReference type="SUPFAM" id="SSF53335">
    <property type="entry name" value="S-adenosyl-L-methionine-dependent methyltransferases"/>
    <property type="match status" value="1"/>
</dbReference>
<dbReference type="PANTHER" id="PTHR43861:SF1">
    <property type="entry name" value="TRANS-ACONITATE 2-METHYLTRANSFERASE"/>
    <property type="match status" value="1"/>
</dbReference>
<dbReference type="Pfam" id="PF08241">
    <property type="entry name" value="Methyltransf_11"/>
    <property type="match status" value="1"/>
</dbReference>
<name>A0A1H7YVM8_9SPHN</name>
<dbReference type="OrthoDB" id="9777638at2"/>
<dbReference type="STRING" id="1166340.SAMN05192583_0422"/>
<dbReference type="InterPro" id="IPR013216">
    <property type="entry name" value="Methyltransf_11"/>
</dbReference>
<keyword evidence="2" id="KW-0489">Methyltransferase</keyword>
<keyword evidence="3" id="KW-1185">Reference proteome</keyword>
<dbReference type="EMBL" id="FOCF01000001">
    <property type="protein sequence ID" value="SEM50023.1"/>
    <property type="molecule type" value="Genomic_DNA"/>
</dbReference>
<accession>A0A1H7YVM8</accession>